<evidence type="ECO:0000256" key="1">
    <source>
        <dbReference type="SAM" id="MobiDB-lite"/>
    </source>
</evidence>
<dbReference type="EMBL" id="APND01000001">
    <property type="protein sequence ID" value="MES1928499.1"/>
    <property type="molecule type" value="Genomic_DNA"/>
</dbReference>
<feature type="region of interest" description="Disordered" evidence="1">
    <location>
        <begin position="289"/>
        <end position="318"/>
    </location>
</feature>
<dbReference type="InterPro" id="IPR025641">
    <property type="entry name" value="DUF4340"/>
</dbReference>
<dbReference type="Proteomes" id="UP001460888">
    <property type="component" value="Unassembled WGS sequence"/>
</dbReference>
<reference evidence="3 4" key="1">
    <citation type="submission" date="2013-03" db="EMBL/GenBank/DDBJ databases">
        <title>Salinisphaera dokdonensis CL-ES53 Genome Sequencing.</title>
        <authorList>
            <person name="Li C."/>
            <person name="Lai Q."/>
            <person name="Shao Z."/>
        </authorList>
    </citation>
    <scope>NUCLEOTIDE SEQUENCE [LARGE SCALE GENOMIC DNA]</scope>
    <source>
        <strain evidence="3 4">CL-ES53</strain>
    </source>
</reference>
<evidence type="ECO:0000259" key="2">
    <source>
        <dbReference type="Pfam" id="PF14238"/>
    </source>
</evidence>
<gene>
    <name evidence="3" type="ORF">SADO_04550</name>
</gene>
<feature type="domain" description="DUF4340" evidence="2">
    <location>
        <begin position="71"/>
        <end position="202"/>
    </location>
</feature>
<proteinExistence type="predicted"/>
<dbReference type="Pfam" id="PF14238">
    <property type="entry name" value="DUF4340"/>
    <property type="match status" value="1"/>
</dbReference>
<evidence type="ECO:0000313" key="4">
    <source>
        <dbReference type="Proteomes" id="UP001460888"/>
    </source>
</evidence>
<evidence type="ECO:0000313" key="3">
    <source>
        <dbReference type="EMBL" id="MES1928499.1"/>
    </source>
</evidence>
<name>A0ABV2AXY3_9GAMM</name>
<comment type="caution">
    <text evidence="3">The sequence shown here is derived from an EMBL/GenBank/DDBJ whole genome shotgun (WGS) entry which is preliminary data.</text>
</comment>
<keyword evidence="4" id="KW-1185">Reference proteome</keyword>
<sequence length="318" mass="34706">MNRKRLIFIAALIVGVIALGAALWLTRSPQPTPEPRVSNVPVEAISHIDINLRDAMVELERRGGAGDNKSWRVATPVAARADTAHVKALLELAEATATRRYARDAIEDDVTGFDDPPLTLRYNDEAPIAIGNPGPQVGTRYVRTAHALLLVKLRSLSSLPTNWRGWIAPTLLARDADLTRLTLPRLTLEISETGGWRVLPESADQGADYAQATINAWRRSRALSLEPADLGRARTARVTLRFGDDSTRHLDVIAREPELILRDADLGIDYHFADTLAAPLLDMRHPDSLGAGRERSLQPSAIPLSAPEAGSESGGDRR</sequence>
<accession>A0ABV2AXY3</accession>
<organism evidence="3 4">
    <name type="scientific">Salinisphaera dokdonensis CL-ES53</name>
    <dbReference type="NCBI Taxonomy" id="1304272"/>
    <lineage>
        <taxon>Bacteria</taxon>
        <taxon>Pseudomonadati</taxon>
        <taxon>Pseudomonadota</taxon>
        <taxon>Gammaproteobacteria</taxon>
        <taxon>Salinisphaerales</taxon>
        <taxon>Salinisphaeraceae</taxon>
        <taxon>Salinisphaera</taxon>
    </lineage>
</organism>
<dbReference type="RefSeq" id="WP_353109608.1">
    <property type="nucleotide sequence ID" value="NZ_APND01000001.1"/>
</dbReference>
<protein>
    <recommendedName>
        <fullName evidence="2">DUF4340 domain-containing protein</fullName>
    </recommendedName>
</protein>